<sequence length="140" mass="15182">MQFFALLSSALSLALAIGVYAAPAERRHNGTDVFVRATETVQLSKRYDDAKFTYYEPGLGACGETNTASQYVVALNSDQYDSGSYCFDTITISYGGKTAQATIVDRCPGCPDYGLDLSQGLFEYFADTSVGVIYGDWSIN</sequence>
<gene>
    <name evidence="1" type="ORF">BV22DRAFT_1036858</name>
</gene>
<comment type="caution">
    <text evidence="1">The sequence shown here is derived from an EMBL/GenBank/DDBJ whole genome shotgun (WGS) entry which is preliminary data.</text>
</comment>
<accession>A0ACB8BDW6</accession>
<keyword evidence="2" id="KW-1185">Reference proteome</keyword>
<reference evidence="1" key="1">
    <citation type="journal article" date="2021" name="New Phytol.">
        <title>Evolutionary innovations through gain and loss of genes in the ectomycorrhizal Boletales.</title>
        <authorList>
            <person name="Wu G."/>
            <person name="Miyauchi S."/>
            <person name="Morin E."/>
            <person name="Kuo A."/>
            <person name="Drula E."/>
            <person name="Varga T."/>
            <person name="Kohler A."/>
            <person name="Feng B."/>
            <person name="Cao Y."/>
            <person name="Lipzen A."/>
            <person name="Daum C."/>
            <person name="Hundley H."/>
            <person name="Pangilinan J."/>
            <person name="Johnson J."/>
            <person name="Barry K."/>
            <person name="LaButti K."/>
            <person name="Ng V."/>
            <person name="Ahrendt S."/>
            <person name="Min B."/>
            <person name="Choi I.G."/>
            <person name="Park H."/>
            <person name="Plett J.M."/>
            <person name="Magnuson J."/>
            <person name="Spatafora J.W."/>
            <person name="Nagy L.G."/>
            <person name="Henrissat B."/>
            <person name="Grigoriev I.V."/>
            <person name="Yang Z.L."/>
            <person name="Xu J."/>
            <person name="Martin F.M."/>
        </authorList>
    </citation>
    <scope>NUCLEOTIDE SEQUENCE</scope>
    <source>
        <strain evidence="1">KUC20120723A-06</strain>
    </source>
</reference>
<protein>
    <submittedName>
        <fullName evidence="1">Uncharacterized protein</fullName>
    </submittedName>
</protein>
<evidence type="ECO:0000313" key="1">
    <source>
        <dbReference type="EMBL" id="KAH7923023.1"/>
    </source>
</evidence>
<evidence type="ECO:0000313" key="2">
    <source>
        <dbReference type="Proteomes" id="UP000790709"/>
    </source>
</evidence>
<name>A0ACB8BDW6_9AGAM</name>
<proteinExistence type="predicted"/>
<dbReference type="Proteomes" id="UP000790709">
    <property type="component" value="Unassembled WGS sequence"/>
</dbReference>
<organism evidence="1 2">
    <name type="scientific">Leucogyrophana mollusca</name>
    <dbReference type="NCBI Taxonomy" id="85980"/>
    <lineage>
        <taxon>Eukaryota</taxon>
        <taxon>Fungi</taxon>
        <taxon>Dikarya</taxon>
        <taxon>Basidiomycota</taxon>
        <taxon>Agaricomycotina</taxon>
        <taxon>Agaricomycetes</taxon>
        <taxon>Agaricomycetidae</taxon>
        <taxon>Boletales</taxon>
        <taxon>Boletales incertae sedis</taxon>
        <taxon>Leucogyrophana</taxon>
    </lineage>
</organism>
<dbReference type="EMBL" id="MU266465">
    <property type="protein sequence ID" value="KAH7923023.1"/>
    <property type="molecule type" value="Genomic_DNA"/>
</dbReference>